<sequence>MDDLSSEPEKSIVHTAPPEILIEIFHHCIQSRGGINVRDSTGEERLGSTIYLPAVVILSQVCWSWRRIVETQSSLWTQVQLLLFTERSRDPALFIEWLGRSGGLPLDITIKASSYFSSKRLDDFVDALISVSPRWRSLRFEPWILSSHIQRLLDDPEVRTPLLEGVVLSCNHFATFPSLSVIEKAPRLVKLKIVVAVLDGFSPAFSRVTHLYHVFRPGHPLDILRILEPCHSLQGCSLCLRDLSDDPSREIVVDVIEFPRLHDLSIEFYGFGCPQFFDGLKLPSLTKLTIQHRTAYDRSLRLDLERRISPLRYLTRLYSRSSFELLELNLLATTGASSKDLLDFLRQTPSLQTLHLKNCRLETDVLFRALRVSKSMQDEDIIVPCLTKLRYIQSDELDLEEDANHTPRELGDPDEQKASISSMVASRFDPKEYTCGGSEPEDDWQGSWPVRRLRGGLFVSRRVLDSGDIDRLNVMKEHGMPFEIV</sequence>
<accession>A0ABR1JKW6</accession>
<dbReference type="SUPFAM" id="SSF52047">
    <property type="entry name" value="RNI-like"/>
    <property type="match status" value="1"/>
</dbReference>
<dbReference type="Proteomes" id="UP001498398">
    <property type="component" value="Unassembled WGS sequence"/>
</dbReference>
<protein>
    <recommendedName>
        <fullName evidence="3">F-box domain-containing protein</fullName>
    </recommendedName>
</protein>
<keyword evidence="2" id="KW-1185">Reference proteome</keyword>
<dbReference type="InterPro" id="IPR032675">
    <property type="entry name" value="LRR_dom_sf"/>
</dbReference>
<proteinExistence type="predicted"/>
<name>A0ABR1JKW6_9AGAR</name>
<evidence type="ECO:0008006" key="3">
    <source>
        <dbReference type="Google" id="ProtNLM"/>
    </source>
</evidence>
<dbReference type="Gene3D" id="3.80.10.10">
    <property type="entry name" value="Ribonuclease Inhibitor"/>
    <property type="match status" value="1"/>
</dbReference>
<evidence type="ECO:0000313" key="1">
    <source>
        <dbReference type="EMBL" id="KAK7462295.1"/>
    </source>
</evidence>
<dbReference type="EMBL" id="JBANRG010000011">
    <property type="protein sequence ID" value="KAK7462295.1"/>
    <property type="molecule type" value="Genomic_DNA"/>
</dbReference>
<reference evidence="1 2" key="1">
    <citation type="submission" date="2024-01" db="EMBL/GenBank/DDBJ databases">
        <title>A draft genome for the cacao thread blight pathogen Marasmiellus scandens.</title>
        <authorList>
            <person name="Baruah I.K."/>
            <person name="Leung J."/>
            <person name="Bukari Y."/>
            <person name="Amoako-Attah I."/>
            <person name="Meinhardt L.W."/>
            <person name="Bailey B.A."/>
            <person name="Cohen S.P."/>
        </authorList>
    </citation>
    <scope>NUCLEOTIDE SEQUENCE [LARGE SCALE GENOMIC DNA]</scope>
    <source>
        <strain evidence="1 2">GH-19</strain>
    </source>
</reference>
<comment type="caution">
    <text evidence="1">The sequence shown here is derived from an EMBL/GenBank/DDBJ whole genome shotgun (WGS) entry which is preliminary data.</text>
</comment>
<organism evidence="1 2">
    <name type="scientific">Marasmiellus scandens</name>
    <dbReference type="NCBI Taxonomy" id="2682957"/>
    <lineage>
        <taxon>Eukaryota</taxon>
        <taxon>Fungi</taxon>
        <taxon>Dikarya</taxon>
        <taxon>Basidiomycota</taxon>
        <taxon>Agaricomycotina</taxon>
        <taxon>Agaricomycetes</taxon>
        <taxon>Agaricomycetidae</taxon>
        <taxon>Agaricales</taxon>
        <taxon>Marasmiineae</taxon>
        <taxon>Omphalotaceae</taxon>
        <taxon>Marasmiellus</taxon>
    </lineage>
</organism>
<gene>
    <name evidence="1" type="ORF">VKT23_007896</name>
</gene>
<evidence type="ECO:0000313" key="2">
    <source>
        <dbReference type="Proteomes" id="UP001498398"/>
    </source>
</evidence>
<dbReference type="Gene3D" id="1.20.1280.50">
    <property type="match status" value="1"/>
</dbReference>